<proteinExistence type="predicted"/>
<keyword evidence="2" id="KW-1185">Reference proteome</keyword>
<evidence type="ECO:0000313" key="2">
    <source>
        <dbReference type="Proteomes" id="UP001420932"/>
    </source>
</evidence>
<reference evidence="1 2" key="1">
    <citation type="submission" date="2024-01" db="EMBL/GenBank/DDBJ databases">
        <title>Genome assemblies of Stephania.</title>
        <authorList>
            <person name="Yang L."/>
        </authorList>
    </citation>
    <scope>NUCLEOTIDE SEQUENCE [LARGE SCALE GENOMIC DNA]</scope>
    <source>
        <strain evidence="1">YNDBR</strain>
        <tissue evidence="1">Leaf</tissue>
    </source>
</reference>
<sequence>MILLVGNETCSVGFRVSSSDRREDMIDDLVQEMEASGFWLLNTRQIVANIFFEKH</sequence>
<dbReference type="AlphaFoldDB" id="A0AAP0IU02"/>
<organism evidence="1 2">
    <name type="scientific">Stephania yunnanensis</name>
    <dbReference type="NCBI Taxonomy" id="152371"/>
    <lineage>
        <taxon>Eukaryota</taxon>
        <taxon>Viridiplantae</taxon>
        <taxon>Streptophyta</taxon>
        <taxon>Embryophyta</taxon>
        <taxon>Tracheophyta</taxon>
        <taxon>Spermatophyta</taxon>
        <taxon>Magnoliopsida</taxon>
        <taxon>Ranunculales</taxon>
        <taxon>Menispermaceae</taxon>
        <taxon>Menispermoideae</taxon>
        <taxon>Cissampelideae</taxon>
        <taxon>Stephania</taxon>
    </lineage>
</organism>
<gene>
    <name evidence="1" type="ORF">Syun_018565</name>
</gene>
<name>A0AAP0IU02_9MAGN</name>
<dbReference type="EMBL" id="JBBNAF010000008">
    <property type="protein sequence ID" value="KAK9120948.1"/>
    <property type="molecule type" value="Genomic_DNA"/>
</dbReference>
<accession>A0AAP0IU02</accession>
<dbReference type="Proteomes" id="UP001420932">
    <property type="component" value="Unassembled WGS sequence"/>
</dbReference>
<protein>
    <submittedName>
        <fullName evidence="1">Uncharacterized protein</fullName>
    </submittedName>
</protein>
<comment type="caution">
    <text evidence="1">The sequence shown here is derived from an EMBL/GenBank/DDBJ whole genome shotgun (WGS) entry which is preliminary data.</text>
</comment>
<evidence type="ECO:0000313" key="1">
    <source>
        <dbReference type="EMBL" id="KAK9120948.1"/>
    </source>
</evidence>